<dbReference type="EMBL" id="BTFZ01000013">
    <property type="protein sequence ID" value="GMM37960.1"/>
    <property type="molecule type" value="Genomic_DNA"/>
</dbReference>
<evidence type="ECO:0000256" key="1">
    <source>
        <dbReference type="SAM" id="MobiDB-lite"/>
    </source>
</evidence>
<feature type="region of interest" description="Disordered" evidence="1">
    <location>
        <begin position="1"/>
        <end position="84"/>
    </location>
</feature>
<feature type="region of interest" description="Disordered" evidence="1">
    <location>
        <begin position="590"/>
        <end position="627"/>
    </location>
</feature>
<feature type="compositionally biased region" description="Polar residues" evidence="1">
    <location>
        <begin position="765"/>
        <end position="775"/>
    </location>
</feature>
<protein>
    <recommendedName>
        <fullName evidence="2">Arrestin-like N-terminal domain-containing protein</fullName>
    </recommendedName>
</protein>
<feature type="compositionally biased region" description="Polar residues" evidence="1">
    <location>
        <begin position="50"/>
        <end position="66"/>
    </location>
</feature>
<feature type="region of interest" description="Disordered" evidence="1">
    <location>
        <begin position="185"/>
        <end position="214"/>
    </location>
</feature>
<feature type="compositionally biased region" description="Low complexity" evidence="1">
    <location>
        <begin position="606"/>
        <end position="621"/>
    </location>
</feature>
<dbReference type="AlphaFoldDB" id="A0AAV5QSR3"/>
<feature type="domain" description="Arrestin-like N-terminal" evidence="2">
    <location>
        <begin position="91"/>
        <end position="317"/>
    </location>
</feature>
<dbReference type="GeneID" id="90075935"/>
<dbReference type="Pfam" id="PF00339">
    <property type="entry name" value="Arrestin_N"/>
    <property type="match status" value="1"/>
</dbReference>
<feature type="compositionally biased region" description="Low complexity" evidence="1">
    <location>
        <begin position="67"/>
        <end position="79"/>
    </location>
</feature>
<feature type="region of interest" description="Disordered" evidence="1">
    <location>
        <begin position="265"/>
        <end position="287"/>
    </location>
</feature>
<feature type="compositionally biased region" description="Low complexity" evidence="1">
    <location>
        <begin position="694"/>
        <end position="711"/>
    </location>
</feature>
<comment type="caution">
    <text evidence="3">The sequence shown here is derived from an EMBL/GenBank/DDBJ whole genome shotgun (WGS) entry which is preliminary data.</text>
</comment>
<feature type="compositionally biased region" description="Pro residues" evidence="1">
    <location>
        <begin position="18"/>
        <end position="32"/>
    </location>
</feature>
<reference evidence="3 4" key="1">
    <citation type="journal article" date="2023" name="Elife">
        <title>Identification of key yeast species and microbe-microbe interactions impacting larval growth of Drosophila in the wild.</title>
        <authorList>
            <person name="Mure A."/>
            <person name="Sugiura Y."/>
            <person name="Maeda R."/>
            <person name="Honda K."/>
            <person name="Sakurai N."/>
            <person name="Takahashi Y."/>
            <person name="Watada M."/>
            <person name="Katoh T."/>
            <person name="Gotoh A."/>
            <person name="Gotoh Y."/>
            <person name="Taniguchi I."/>
            <person name="Nakamura K."/>
            <person name="Hayashi T."/>
            <person name="Katayama T."/>
            <person name="Uemura T."/>
            <person name="Hattori Y."/>
        </authorList>
    </citation>
    <scope>NUCLEOTIDE SEQUENCE [LARGE SCALE GENOMIC DNA]</scope>
    <source>
        <strain evidence="3 4">SC-9</strain>
    </source>
</reference>
<feature type="region of interest" description="Disordered" evidence="1">
    <location>
        <begin position="685"/>
        <end position="711"/>
    </location>
</feature>
<feature type="compositionally biased region" description="Polar residues" evidence="1">
    <location>
        <begin position="185"/>
        <end position="195"/>
    </location>
</feature>
<feature type="compositionally biased region" description="Low complexity" evidence="1">
    <location>
        <begin position="33"/>
        <end position="48"/>
    </location>
</feature>
<dbReference type="InterPro" id="IPR011021">
    <property type="entry name" value="Arrestin-like_N"/>
</dbReference>
<dbReference type="InterPro" id="IPR014756">
    <property type="entry name" value="Ig_E-set"/>
</dbReference>
<feature type="compositionally biased region" description="Polar residues" evidence="1">
    <location>
        <begin position="800"/>
        <end position="815"/>
    </location>
</feature>
<accession>A0AAV5QSR3</accession>
<organism evidence="3 4">
    <name type="scientific">Saccharomycopsis crataegensis</name>
    <dbReference type="NCBI Taxonomy" id="43959"/>
    <lineage>
        <taxon>Eukaryota</taxon>
        <taxon>Fungi</taxon>
        <taxon>Dikarya</taxon>
        <taxon>Ascomycota</taxon>
        <taxon>Saccharomycotina</taxon>
        <taxon>Saccharomycetes</taxon>
        <taxon>Saccharomycopsidaceae</taxon>
        <taxon>Saccharomycopsis</taxon>
    </lineage>
</organism>
<evidence type="ECO:0000259" key="2">
    <source>
        <dbReference type="Pfam" id="PF00339"/>
    </source>
</evidence>
<evidence type="ECO:0000313" key="3">
    <source>
        <dbReference type="EMBL" id="GMM37960.1"/>
    </source>
</evidence>
<sequence>MCTSPALPADTKLVQETVPPPPVDPIQPPPASNPVASSSSSSSSAIPPLQQATTISTQPSATSSEQPATAAAIPKPATPNDLPTTNDVLIEINQIRASNVFTSGDTIQGKVLINVATALSTSEITVKLEGESRSTVTGTRETRRNRNPEKVVAIENHKVLYQKVKVFPTPELTGNSELPRYTQSINSYPGQQIPSTTTTTTTTDRGHSNGSFKEYTLSPGRYSYPFSFTIPLKNHCLIDTQGLTSKFSLSTSGLSQINKNAESIKHTSCPLPPSMNSIGKGKSENSSDAEKSGIHYFVKATIQRGTFKSNIRVTQPFKFAPMDFESPVSLTSPGSMPVGFTRMNFPLTVSTDMALPFFVESRYSAPGFLNLGYGSNVDSPKPSIPNLSLHFLTSIATPNMVSQKIPMANVKIAVDAISFNLVAHSTILGEEFRKTFNTKYTIFQDSYINKNIPSKIIGISQLQPSDARVRVGDAGEPLYETIIPQALYPQDKFQWPKELVAGFKTCNIKVDYSLVAEITLRVVDPASSMALASTLAVGDTTGVDSKPTTVSITTDGWKVFSGFAVPSGVSLTNEKDEMVFNGVGVPFANHSQQPTQANSGNELQPAAASAASAATTTTTTTQKPHKTQNISSYEHLAGDLTNTLTSKISSLSMMIDEKNPSLGGKASKLAGFLSKKNATWQHRLNNQPSGSVAIGSDSTTTIGTTPGGSPSPSVITGAAPTSGTIVAPSHHSTTIPAVSTATSTTTTTPAKYDAAVATPVVPTGSMATASTQNTAGFPRPEEDISNLPPPPAYELVDPTTGCSSSVAATQASDAKQTQGTSSLPSGTTTTQVNDSNQTQGTSLPSGVTGLDRYGYPIDRKDHTKK</sequence>
<dbReference type="Gene3D" id="2.60.40.640">
    <property type="match status" value="1"/>
</dbReference>
<dbReference type="CDD" id="cd22952">
    <property type="entry name" value="ART10-like"/>
    <property type="match status" value="1"/>
</dbReference>
<dbReference type="InterPro" id="IPR014752">
    <property type="entry name" value="Arrestin-like_C"/>
</dbReference>
<dbReference type="RefSeq" id="XP_064854956.1">
    <property type="nucleotide sequence ID" value="XM_064998884.1"/>
</dbReference>
<feature type="compositionally biased region" description="Low complexity" evidence="1">
    <location>
        <begin position="816"/>
        <end position="831"/>
    </location>
</feature>
<feature type="compositionally biased region" description="Polar residues" evidence="1">
    <location>
        <begin position="590"/>
        <end position="602"/>
    </location>
</feature>
<proteinExistence type="predicted"/>
<dbReference type="Proteomes" id="UP001360560">
    <property type="component" value="Unassembled WGS sequence"/>
</dbReference>
<feature type="compositionally biased region" description="Polar residues" evidence="1">
    <location>
        <begin position="832"/>
        <end position="845"/>
    </location>
</feature>
<feature type="region of interest" description="Disordered" evidence="1">
    <location>
        <begin position="765"/>
        <end position="865"/>
    </location>
</feature>
<name>A0AAV5QSR3_9ASCO</name>
<keyword evidence="4" id="KW-1185">Reference proteome</keyword>
<gene>
    <name evidence="3" type="ORF">DASC09_052850</name>
</gene>
<evidence type="ECO:0000313" key="4">
    <source>
        <dbReference type="Proteomes" id="UP001360560"/>
    </source>
</evidence>
<dbReference type="SUPFAM" id="SSF81296">
    <property type="entry name" value="E set domains"/>
    <property type="match status" value="1"/>
</dbReference>